<dbReference type="InterPro" id="IPR035919">
    <property type="entry name" value="EAL_sf"/>
</dbReference>
<dbReference type="InterPro" id="IPR052155">
    <property type="entry name" value="Biofilm_reg_signaling"/>
</dbReference>
<proteinExistence type="predicted"/>
<dbReference type="InterPro" id="IPR001633">
    <property type="entry name" value="EAL_dom"/>
</dbReference>
<feature type="transmembrane region" description="Helical" evidence="1">
    <location>
        <begin position="12"/>
        <end position="31"/>
    </location>
</feature>
<feature type="transmembrane region" description="Helical" evidence="1">
    <location>
        <begin position="178"/>
        <end position="200"/>
    </location>
</feature>
<feature type="transmembrane region" description="Helical" evidence="1">
    <location>
        <begin position="105"/>
        <end position="126"/>
    </location>
</feature>
<dbReference type="RefSeq" id="WP_121194456.1">
    <property type="nucleotide sequence ID" value="NZ_RBWV01000014.1"/>
</dbReference>
<accession>A0A420XLU0</accession>
<dbReference type="AlphaFoldDB" id="A0A420XLU0"/>
<dbReference type="Pfam" id="PF00990">
    <property type="entry name" value="GGDEF"/>
    <property type="match status" value="1"/>
</dbReference>
<name>A0A420XLU0_9ACTN</name>
<dbReference type="PANTHER" id="PTHR44757">
    <property type="entry name" value="DIGUANYLATE CYCLASE DGCP"/>
    <property type="match status" value="1"/>
</dbReference>
<feature type="domain" description="EAL" evidence="2">
    <location>
        <begin position="512"/>
        <end position="760"/>
    </location>
</feature>
<organism evidence="4 5">
    <name type="scientific">Motilibacter peucedani</name>
    <dbReference type="NCBI Taxonomy" id="598650"/>
    <lineage>
        <taxon>Bacteria</taxon>
        <taxon>Bacillati</taxon>
        <taxon>Actinomycetota</taxon>
        <taxon>Actinomycetes</taxon>
        <taxon>Motilibacterales</taxon>
        <taxon>Motilibacteraceae</taxon>
        <taxon>Motilibacter</taxon>
    </lineage>
</organism>
<reference evidence="4 5" key="1">
    <citation type="submission" date="2018-10" db="EMBL/GenBank/DDBJ databases">
        <title>Genomic Encyclopedia of Archaeal and Bacterial Type Strains, Phase II (KMG-II): from individual species to whole genera.</title>
        <authorList>
            <person name="Goeker M."/>
        </authorList>
    </citation>
    <scope>NUCLEOTIDE SEQUENCE [LARGE SCALE GENOMIC DNA]</scope>
    <source>
        <strain evidence="4 5">RP-AC37</strain>
    </source>
</reference>
<feature type="transmembrane region" description="Helical" evidence="1">
    <location>
        <begin position="37"/>
        <end position="59"/>
    </location>
</feature>
<protein>
    <submittedName>
        <fullName evidence="4">Diguanylate cyclase (GGDEF)-like protein</fullName>
    </submittedName>
</protein>
<dbReference type="Gene3D" id="3.20.20.450">
    <property type="entry name" value="EAL domain"/>
    <property type="match status" value="1"/>
</dbReference>
<dbReference type="InParanoid" id="A0A420XLU0"/>
<keyword evidence="1" id="KW-0472">Membrane</keyword>
<dbReference type="Pfam" id="PF00563">
    <property type="entry name" value="EAL"/>
    <property type="match status" value="1"/>
</dbReference>
<dbReference type="SUPFAM" id="SSF55073">
    <property type="entry name" value="Nucleotide cyclase"/>
    <property type="match status" value="1"/>
</dbReference>
<dbReference type="InterPro" id="IPR043128">
    <property type="entry name" value="Rev_trsase/Diguanyl_cyclase"/>
</dbReference>
<dbReference type="SUPFAM" id="SSF141868">
    <property type="entry name" value="EAL domain-like"/>
    <property type="match status" value="1"/>
</dbReference>
<feature type="domain" description="GGDEF" evidence="3">
    <location>
        <begin position="372"/>
        <end position="503"/>
    </location>
</feature>
<feature type="transmembrane region" description="Helical" evidence="1">
    <location>
        <begin position="138"/>
        <end position="166"/>
    </location>
</feature>
<dbReference type="PANTHER" id="PTHR44757:SF2">
    <property type="entry name" value="BIOFILM ARCHITECTURE MAINTENANCE PROTEIN MBAA"/>
    <property type="match status" value="1"/>
</dbReference>
<evidence type="ECO:0000313" key="5">
    <source>
        <dbReference type="Proteomes" id="UP000281955"/>
    </source>
</evidence>
<evidence type="ECO:0000256" key="1">
    <source>
        <dbReference type="SAM" id="Phobius"/>
    </source>
</evidence>
<dbReference type="InterPro" id="IPR029787">
    <property type="entry name" value="Nucleotide_cyclase"/>
</dbReference>
<dbReference type="SMART" id="SM00267">
    <property type="entry name" value="GGDEF"/>
    <property type="match status" value="1"/>
</dbReference>
<keyword evidence="5" id="KW-1185">Reference proteome</keyword>
<feature type="transmembrane region" description="Helical" evidence="1">
    <location>
        <begin position="71"/>
        <end position="99"/>
    </location>
</feature>
<dbReference type="Proteomes" id="UP000281955">
    <property type="component" value="Unassembled WGS sequence"/>
</dbReference>
<dbReference type="CDD" id="cd01949">
    <property type="entry name" value="GGDEF"/>
    <property type="match status" value="1"/>
</dbReference>
<evidence type="ECO:0000313" key="4">
    <source>
        <dbReference type="EMBL" id="RKS71383.1"/>
    </source>
</evidence>
<feature type="transmembrane region" description="Helical" evidence="1">
    <location>
        <begin position="207"/>
        <end position="225"/>
    </location>
</feature>
<evidence type="ECO:0000259" key="2">
    <source>
        <dbReference type="PROSITE" id="PS50883"/>
    </source>
</evidence>
<dbReference type="NCBIfam" id="TIGR00254">
    <property type="entry name" value="GGDEF"/>
    <property type="match status" value="1"/>
</dbReference>
<dbReference type="OrthoDB" id="23692at2"/>
<dbReference type="CDD" id="cd01948">
    <property type="entry name" value="EAL"/>
    <property type="match status" value="1"/>
</dbReference>
<keyword evidence="1" id="KW-0812">Transmembrane</keyword>
<dbReference type="SMART" id="SM00052">
    <property type="entry name" value="EAL"/>
    <property type="match status" value="1"/>
</dbReference>
<gene>
    <name evidence="4" type="ORF">CLV35_3180</name>
</gene>
<sequence length="768" mass="79167">MTRTGSPARTPWVAHLYAALLLGVGAAALVVHPPRFASLWVLLGVVVVPVLARFPLTILRQSAGIDIQLDSVVLLFLGFAAPGAALPVWALGSVLAQVWVTGRPVAVRVINVGLCLVAGTSALAAVELVPHSREAGPLGVAAAALAGLAYFAADYAGSALGVVLLGRVSLREAFWDETAGLVAACAGGVAALGYLGAVVLRHEPWAFPLVTVPIATVVFAGYAYARTHEERLRVRALFDGAASLQGARTAEDVHAAVLEAGRGALRTHDVSLVLPGAAAGRPAGAPPGGLVALLPAPEAGGAGSLVAGERRSREPYTADDAHTLDLLASLAAESLRRVGQVSELEQLAGHDTLTGLLNARSFRAALELALPSRPAVLYCDLDGFKEVNDTLGHDAGDEVLRTVAGRLRGCLRPDDSLGRMGGDEFAVVLPGVDRAEAEAVAARILDALRPSVPIGQVDAHVGVSVGVAEPADGTPAAELVRQADIAMYAAKSAGKSQWVVCTPEIYARQVSRQVLGDQLRGAAARGELVLHYQPVVGVVSGRLAGVEAHVRWAHPQLGLLEPEAFVPLAEETGLVDELTRWVLATATAAAPRLSEAAGQVLPLGIDVSPASVARGVVAEAVARGARPGQELVLELPENALGDPRTVSALEELRRRGVRVAVDCFGTGTLSLVELRTLPFDAIKLDPAISAGLAHEPATRRLVGAVVELAHALGKPLVLGGVEDAASFAAARELGFNAAQGPHLGAAVPQDELDGLLTAQRRAEEAVAG</sequence>
<keyword evidence="1" id="KW-1133">Transmembrane helix</keyword>
<evidence type="ECO:0000259" key="3">
    <source>
        <dbReference type="PROSITE" id="PS50887"/>
    </source>
</evidence>
<comment type="caution">
    <text evidence="4">The sequence shown here is derived from an EMBL/GenBank/DDBJ whole genome shotgun (WGS) entry which is preliminary data.</text>
</comment>
<dbReference type="PROSITE" id="PS50887">
    <property type="entry name" value="GGDEF"/>
    <property type="match status" value="1"/>
</dbReference>
<dbReference type="PROSITE" id="PS50883">
    <property type="entry name" value="EAL"/>
    <property type="match status" value="1"/>
</dbReference>
<dbReference type="Gene3D" id="3.30.70.270">
    <property type="match status" value="1"/>
</dbReference>
<dbReference type="EMBL" id="RBWV01000014">
    <property type="protein sequence ID" value="RKS71383.1"/>
    <property type="molecule type" value="Genomic_DNA"/>
</dbReference>
<dbReference type="InterPro" id="IPR000160">
    <property type="entry name" value="GGDEF_dom"/>
</dbReference>